<keyword evidence="3 5" id="KW-0133">Cell shape</keyword>
<dbReference type="Proteomes" id="UP000183995">
    <property type="component" value="Unassembled WGS sequence"/>
</dbReference>
<feature type="domain" description="Rod shape-determining protein MreC beta-barrel core" evidence="6">
    <location>
        <begin position="123"/>
        <end position="274"/>
    </location>
</feature>
<dbReference type="PIRSF" id="PIRSF038471">
    <property type="entry name" value="MreC"/>
    <property type="match status" value="1"/>
</dbReference>
<dbReference type="InterPro" id="IPR007221">
    <property type="entry name" value="MreC"/>
</dbReference>
<evidence type="ECO:0000313" key="8">
    <source>
        <dbReference type="Proteomes" id="UP000183995"/>
    </source>
</evidence>
<evidence type="ECO:0000256" key="1">
    <source>
        <dbReference type="ARBA" id="ARBA00009369"/>
    </source>
</evidence>
<evidence type="ECO:0000313" key="7">
    <source>
        <dbReference type="EMBL" id="SHH76635.1"/>
    </source>
</evidence>
<accession>A0A1M5VN45</accession>
<keyword evidence="8" id="KW-1185">Reference proteome</keyword>
<dbReference type="Gene3D" id="2.40.10.350">
    <property type="entry name" value="Rod shape-determining protein MreC, domain 2"/>
    <property type="match status" value="1"/>
</dbReference>
<dbReference type="GO" id="GO:0008360">
    <property type="term" value="P:regulation of cell shape"/>
    <property type="evidence" value="ECO:0007669"/>
    <property type="project" value="UniProtKB-KW"/>
</dbReference>
<organism evidence="7 8">
    <name type="scientific">Sporobacter termitidis DSM 10068</name>
    <dbReference type="NCBI Taxonomy" id="1123282"/>
    <lineage>
        <taxon>Bacteria</taxon>
        <taxon>Bacillati</taxon>
        <taxon>Bacillota</taxon>
        <taxon>Clostridia</taxon>
        <taxon>Eubacteriales</taxon>
        <taxon>Oscillospiraceae</taxon>
        <taxon>Sporobacter</taxon>
    </lineage>
</organism>
<dbReference type="PANTHER" id="PTHR34138">
    <property type="entry name" value="CELL SHAPE-DETERMINING PROTEIN MREC"/>
    <property type="match status" value="1"/>
</dbReference>
<dbReference type="NCBIfam" id="TIGR00219">
    <property type="entry name" value="mreC"/>
    <property type="match status" value="1"/>
</dbReference>
<dbReference type="InterPro" id="IPR042175">
    <property type="entry name" value="Cell/Rod_MreC_2"/>
</dbReference>
<protein>
    <recommendedName>
        <fullName evidence="2 5">Cell shape-determining protein MreC</fullName>
    </recommendedName>
    <alternativeName>
        <fullName evidence="4 5">Cell shape protein MreC</fullName>
    </alternativeName>
</protein>
<dbReference type="EMBL" id="FQXV01000002">
    <property type="protein sequence ID" value="SHH76635.1"/>
    <property type="molecule type" value="Genomic_DNA"/>
</dbReference>
<sequence>MRRFLKPRVIGFLAIAVVIAAVTIISVNTRGNSGFITNSLMSLSKPLKSAASSVAKTFESFYGYMYKYEQLEQENKELKAKLYKQTQDNQNVDEISKENDDLHALFDFSSRHPDYTQYDMAEVISWSSSNWDSSFTIDKGSSNSKIKAGDCVITEVGALVGVVSEVGANSSTVITVVDTKFSYGAYIERNDERAVATGDFTLMKQGLLKLSYLQDTTEIVTGDTIITSGNGGTLPAKLVIGSVQEVLTDPTGISRYATIKPAADLTSLSNVFLITSYQTTESGG</sequence>
<name>A0A1M5VN45_9FIRM</name>
<dbReference type="PANTHER" id="PTHR34138:SF1">
    <property type="entry name" value="CELL SHAPE-DETERMINING PROTEIN MREC"/>
    <property type="match status" value="1"/>
</dbReference>
<reference evidence="7 8" key="1">
    <citation type="submission" date="2016-11" db="EMBL/GenBank/DDBJ databases">
        <authorList>
            <person name="Jaros S."/>
            <person name="Januszkiewicz K."/>
            <person name="Wedrychowicz H."/>
        </authorList>
    </citation>
    <scope>NUCLEOTIDE SEQUENCE [LARGE SCALE GENOMIC DNA]</scope>
    <source>
        <strain evidence="7 8">DSM 10068</strain>
    </source>
</reference>
<dbReference type="RefSeq" id="WP_073076479.1">
    <property type="nucleotide sequence ID" value="NZ_FQXV01000002.1"/>
</dbReference>
<evidence type="ECO:0000256" key="3">
    <source>
        <dbReference type="ARBA" id="ARBA00022960"/>
    </source>
</evidence>
<dbReference type="Gene3D" id="2.40.10.340">
    <property type="entry name" value="Rod shape-determining protein MreC, domain 1"/>
    <property type="match status" value="1"/>
</dbReference>
<dbReference type="GO" id="GO:0005886">
    <property type="term" value="C:plasma membrane"/>
    <property type="evidence" value="ECO:0007669"/>
    <property type="project" value="TreeGrafter"/>
</dbReference>
<comment type="similarity">
    <text evidence="1 5">Belongs to the MreC family.</text>
</comment>
<proteinExistence type="inferred from homology"/>
<dbReference type="Pfam" id="PF04085">
    <property type="entry name" value="MreC"/>
    <property type="match status" value="1"/>
</dbReference>
<comment type="function">
    <text evidence="5">Involved in formation and maintenance of cell shape.</text>
</comment>
<dbReference type="InterPro" id="IPR042177">
    <property type="entry name" value="Cell/Rod_1"/>
</dbReference>
<gene>
    <name evidence="7" type="ORF">SAMN02745823_00919</name>
</gene>
<evidence type="ECO:0000259" key="6">
    <source>
        <dbReference type="Pfam" id="PF04085"/>
    </source>
</evidence>
<dbReference type="STRING" id="1123282.SAMN02745823_00919"/>
<evidence type="ECO:0000256" key="4">
    <source>
        <dbReference type="ARBA" id="ARBA00032089"/>
    </source>
</evidence>
<dbReference type="InterPro" id="IPR055342">
    <property type="entry name" value="MreC_beta-barrel_core"/>
</dbReference>
<evidence type="ECO:0000256" key="2">
    <source>
        <dbReference type="ARBA" id="ARBA00013855"/>
    </source>
</evidence>
<dbReference type="AlphaFoldDB" id="A0A1M5VN45"/>
<dbReference type="OrthoDB" id="9792313at2"/>
<evidence type="ECO:0000256" key="5">
    <source>
        <dbReference type="PIRNR" id="PIRNR038471"/>
    </source>
</evidence>